<reference evidence="1 2" key="1">
    <citation type="submission" date="2024-04" db="EMBL/GenBank/DDBJ databases">
        <title>genome sequences of Mucor flavus KT1a and Helicostylum pulchrum KT1b strains isolation_sourced from the surface of a dry-aged beef.</title>
        <authorList>
            <person name="Toyotome T."/>
            <person name="Hosono M."/>
            <person name="Torimaru M."/>
            <person name="Fukuda K."/>
            <person name="Mikami N."/>
        </authorList>
    </citation>
    <scope>NUCLEOTIDE SEQUENCE [LARGE SCALE GENOMIC DNA]</scope>
    <source>
        <strain evidence="1 2">KT1b</strain>
    </source>
</reference>
<evidence type="ECO:0000313" key="1">
    <source>
        <dbReference type="EMBL" id="GAA5801765.1"/>
    </source>
</evidence>
<dbReference type="EMBL" id="BAABUJ010000020">
    <property type="protein sequence ID" value="GAA5801765.1"/>
    <property type="molecule type" value="Genomic_DNA"/>
</dbReference>
<dbReference type="Proteomes" id="UP001476247">
    <property type="component" value="Unassembled WGS sequence"/>
</dbReference>
<organism evidence="1 2">
    <name type="scientific">Helicostylum pulchrum</name>
    <dbReference type="NCBI Taxonomy" id="562976"/>
    <lineage>
        <taxon>Eukaryota</taxon>
        <taxon>Fungi</taxon>
        <taxon>Fungi incertae sedis</taxon>
        <taxon>Mucoromycota</taxon>
        <taxon>Mucoromycotina</taxon>
        <taxon>Mucoromycetes</taxon>
        <taxon>Mucorales</taxon>
        <taxon>Mucorineae</taxon>
        <taxon>Mucoraceae</taxon>
        <taxon>Helicostylum</taxon>
    </lineage>
</organism>
<name>A0ABP9Y441_9FUNG</name>
<evidence type="ECO:0000313" key="2">
    <source>
        <dbReference type="Proteomes" id="UP001476247"/>
    </source>
</evidence>
<comment type="caution">
    <text evidence="1">The sequence shown here is derived from an EMBL/GenBank/DDBJ whole genome shotgun (WGS) entry which is preliminary data.</text>
</comment>
<sequence>MNKNKIIHIKSTRDLFTLPDRMNKIFINEVKADGYTCQFTFARGKTEQTPMVKLELQCFSQEGINLYFRPCTVDPGRSQVFTSYHDNGQIRRMSTKEYYSFGGTLSRMRSQDRIKIRIGIKTIENNKPSPKTTNVTRYQDHVAYLLLIMDVLLEFYGFNTYENRWLNYLAKQKAKEEAVNILINGIIQLV</sequence>
<accession>A0ABP9Y441</accession>
<proteinExistence type="predicted"/>
<gene>
    <name evidence="1" type="ORF">HPULCUR_007218</name>
</gene>
<protein>
    <submittedName>
        <fullName evidence="1">Uncharacterized protein</fullName>
    </submittedName>
</protein>
<keyword evidence="2" id="KW-1185">Reference proteome</keyword>